<organism evidence="1 2">
    <name type="scientific">Salibaculum griseiflavum</name>
    <dbReference type="NCBI Taxonomy" id="1914409"/>
    <lineage>
        <taxon>Bacteria</taxon>
        <taxon>Pseudomonadati</taxon>
        <taxon>Pseudomonadota</taxon>
        <taxon>Alphaproteobacteria</taxon>
        <taxon>Rhodobacterales</taxon>
        <taxon>Roseobacteraceae</taxon>
        <taxon>Salibaculum</taxon>
    </lineage>
</organism>
<dbReference type="Proteomes" id="UP000245293">
    <property type="component" value="Unassembled WGS sequence"/>
</dbReference>
<dbReference type="AlphaFoldDB" id="A0A2V1P692"/>
<keyword evidence="2" id="KW-1185">Reference proteome</keyword>
<protein>
    <submittedName>
        <fullName evidence="1">Uncharacterized protein</fullName>
    </submittedName>
</protein>
<accession>A0A2V1P692</accession>
<name>A0A2V1P692_9RHOB</name>
<evidence type="ECO:0000313" key="2">
    <source>
        <dbReference type="Proteomes" id="UP000245293"/>
    </source>
</evidence>
<comment type="caution">
    <text evidence="1">The sequence shown here is derived from an EMBL/GenBank/DDBJ whole genome shotgun (WGS) entry which is preliminary data.</text>
</comment>
<evidence type="ECO:0000313" key="1">
    <source>
        <dbReference type="EMBL" id="PWG17308.1"/>
    </source>
</evidence>
<gene>
    <name evidence="1" type="ORF">DFK10_07960</name>
</gene>
<dbReference type="OrthoDB" id="9903999at2"/>
<dbReference type="EMBL" id="QETF01000006">
    <property type="protein sequence ID" value="PWG17308.1"/>
    <property type="molecule type" value="Genomic_DNA"/>
</dbReference>
<reference evidence="2" key="1">
    <citation type="submission" date="2018-05" db="EMBL/GenBank/DDBJ databases">
        <authorList>
            <person name="Du Z."/>
            <person name="Wang X."/>
        </authorList>
    </citation>
    <scope>NUCLEOTIDE SEQUENCE [LARGE SCALE GENOMIC DNA]</scope>
    <source>
        <strain evidence="2">WDS4C29</strain>
    </source>
</reference>
<proteinExistence type="predicted"/>
<sequence>MLTILHDQHEIDGRTVEIATCEGFTMIAPRRATCELAQTLIKNGFGSTEAVRIVRADPYLFGPPHRVEGLSLSTATILDVFGDLDDSDPKVGFNLVTSTTVDPDES</sequence>
<dbReference type="RefSeq" id="WP_109388390.1">
    <property type="nucleotide sequence ID" value="NZ_QETF01000006.1"/>
</dbReference>